<dbReference type="EMBL" id="MAUJ01000006">
    <property type="protein sequence ID" value="OCQ20292.1"/>
    <property type="molecule type" value="Genomic_DNA"/>
</dbReference>
<reference evidence="6" key="1">
    <citation type="submission" date="2016-07" db="EMBL/GenBank/DDBJ databases">
        <authorList>
            <person name="Florea S."/>
            <person name="Webb J.S."/>
            <person name="Jaromczyk J."/>
            <person name="Schardl C.L."/>
        </authorList>
    </citation>
    <scope>NUCLEOTIDE SEQUENCE [LARGE SCALE GENOMIC DNA]</scope>
    <source>
        <strain evidence="6">IPB1</strain>
    </source>
</reference>
<name>A0A1C0TN92_9GAMM</name>
<dbReference type="InterPro" id="IPR018060">
    <property type="entry name" value="HTH_AraC"/>
</dbReference>
<comment type="caution">
    <text evidence="5">The sequence shown here is derived from an EMBL/GenBank/DDBJ whole genome shotgun (WGS) entry which is preliminary data.</text>
</comment>
<organism evidence="5 6">
    <name type="scientific">Pseudoalteromonas luteoviolacea</name>
    <dbReference type="NCBI Taxonomy" id="43657"/>
    <lineage>
        <taxon>Bacteria</taxon>
        <taxon>Pseudomonadati</taxon>
        <taxon>Pseudomonadota</taxon>
        <taxon>Gammaproteobacteria</taxon>
        <taxon>Alteromonadales</taxon>
        <taxon>Pseudoalteromonadaceae</taxon>
        <taxon>Pseudoalteromonas</taxon>
    </lineage>
</organism>
<dbReference type="InterPro" id="IPR018062">
    <property type="entry name" value="HTH_AraC-typ_CS"/>
</dbReference>
<dbReference type="Gene3D" id="1.10.10.60">
    <property type="entry name" value="Homeodomain-like"/>
    <property type="match status" value="1"/>
</dbReference>
<evidence type="ECO:0000313" key="6">
    <source>
        <dbReference type="Proteomes" id="UP000093366"/>
    </source>
</evidence>
<sequence>MYIRPGIFAAYTRIIDTKPHQHHQIQITLPNGACTVACDDDTITDAHIIPSALSHKLTMDEGWIILIEPCSEIGQQLQNSYHPSQVHVLEEAPQLHQDVSLDVLIKALGLHSQAEHVDLDPRICELLNMLDSHFKTATNLEPEYWRASKVAMQLHLSESRFLHLFRAQVGIAWRPYLIWKRIICAIEHLKQQKSITEAAVQAGFADSAHFSRSFKRQFGLNPKAALQLVKR</sequence>
<dbReference type="Proteomes" id="UP000093366">
    <property type="component" value="Unassembled WGS sequence"/>
</dbReference>
<dbReference type="InterPro" id="IPR050204">
    <property type="entry name" value="AraC_XylS_family_regulators"/>
</dbReference>
<accession>A0A1C0TN92</accession>
<evidence type="ECO:0000259" key="4">
    <source>
        <dbReference type="PROSITE" id="PS01124"/>
    </source>
</evidence>
<dbReference type="GO" id="GO:0003700">
    <property type="term" value="F:DNA-binding transcription factor activity"/>
    <property type="evidence" value="ECO:0007669"/>
    <property type="project" value="InterPro"/>
</dbReference>
<dbReference type="SUPFAM" id="SSF46689">
    <property type="entry name" value="Homeodomain-like"/>
    <property type="match status" value="1"/>
</dbReference>
<dbReference type="PROSITE" id="PS01124">
    <property type="entry name" value="HTH_ARAC_FAMILY_2"/>
    <property type="match status" value="1"/>
</dbReference>
<keyword evidence="1" id="KW-0805">Transcription regulation</keyword>
<proteinExistence type="predicted"/>
<dbReference type="InterPro" id="IPR020449">
    <property type="entry name" value="Tscrpt_reg_AraC-type_HTH"/>
</dbReference>
<dbReference type="PRINTS" id="PR00032">
    <property type="entry name" value="HTHARAC"/>
</dbReference>
<keyword evidence="3" id="KW-0804">Transcription</keyword>
<dbReference type="SMART" id="SM00342">
    <property type="entry name" value="HTH_ARAC"/>
    <property type="match status" value="1"/>
</dbReference>
<dbReference type="Pfam" id="PF12833">
    <property type="entry name" value="HTH_18"/>
    <property type="match status" value="1"/>
</dbReference>
<evidence type="ECO:0000313" key="5">
    <source>
        <dbReference type="EMBL" id="OCQ20292.1"/>
    </source>
</evidence>
<dbReference type="PANTHER" id="PTHR46796">
    <property type="entry name" value="HTH-TYPE TRANSCRIPTIONAL ACTIVATOR RHAS-RELATED"/>
    <property type="match status" value="1"/>
</dbReference>
<dbReference type="InterPro" id="IPR009057">
    <property type="entry name" value="Homeodomain-like_sf"/>
</dbReference>
<evidence type="ECO:0000256" key="2">
    <source>
        <dbReference type="ARBA" id="ARBA00023125"/>
    </source>
</evidence>
<dbReference type="PROSITE" id="PS00041">
    <property type="entry name" value="HTH_ARAC_FAMILY_1"/>
    <property type="match status" value="1"/>
</dbReference>
<feature type="domain" description="HTH araC/xylS-type" evidence="4">
    <location>
        <begin position="124"/>
        <end position="228"/>
    </location>
</feature>
<keyword evidence="2" id="KW-0238">DNA-binding</keyword>
<dbReference type="OrthoDB" id="5295226at2"/>
<dbReference type="GO" id="GO:0043565">
    <property type="term" value="F:sequence-specific DNA binding"/>
    <property type="evidence" value="ECO:0007669"/>
    <property type="project" value="InterPro"/>
</dbReference>
<dbReference type="AlphaFoldDB" id="A0A1C0TN92"/>
<dbReference type="RefSeq" id="WP_065791768.1">
    <property type="nucleotide sequence ID" value="NZ_JAGJED010000006.1"/>
</dbReference>
<evidence type="ECO:0000256" key="1">
    <source>
        <dbReference type="ARBA" id="ARBA00023015"/>
    </source>
</evidence>
<gene>
    <name evidence="5" type="ORF">A7985_17885</name>
</gene>
<evidence type="ECO:0000256" key="3">
    <source>
        <dbReference type="ARBA" id="ARBA00023163"/>
    </source>
</evidence>
<protein>
    <recommendedName>
        <fullName evidence="4">HTH araC/xylS-type domain-containing protein</fullName>
    </recommendedName>
</protein>